<evidence type="ECO:0000256" key="2">
    <source>
        <dbReference type="ARBA" id="ARBA00006690"/>
    </source>
</evidence>
<protein>
    <submittedName>
        <fullName evidence="8">Uncharacterized protein</fullName>
    </submittedName>
</protein>
<keyword evidence="5 7" id="KW-1133">Transmembrane helix</keyword>
<dbReference type="EMBL" id="JABAHT010000386">
    <property type="protein sequence ID" value="KAF4656820.1"/>
    <property type="molecule type" value="Genomic_DNA"/>
</dbReference>
<evidence type="ECO:0000256" key="1">
    <source>
        <dbReference type="ARBA" id="ARBA00004141"/>
    </source>
</evidence>
<evidence type="ECO:0000256" key="5">
    <source>
        <dbReference type="ARBA" id="ARBA00022989"/>
    </source>
</evidence>
<feature type="transmembrane region" description="Helical" evidence="7">
    <location>
        <begin position="328"/>
        <end position="346"/>
    </location>
</feature>
<name>A0A7J6LCU8_PEROL</name>
<proteinExistence type="inferred from homology"/>
<feature type="transmembrane region" description="Helical" evidence="7">
    <location>
        <begin position="25"/>
        <end position="44"/>
    </location>
</feature>
<accession>A0A7J6LCU8</accession>
<organism evidence="8 9">
    <name type="scientific">Perkinsus olseni</name>
    <name type="common">Perkinsus atlanticus</name>
    <dbReference type="NCBI Taxonomy" id="32597"/>
    <lineage>
        <taxon>Eukaryota</taxon>
        <taxon>Sar</taxon>
        <taxon>Alveolata</taxon>
        <taxon>Perkinsozoa</taxon>
        <taxon>Perkinsea</taxon>
        <taxon>Perkinsida</taxon>
        <taxon>Perkinsidae</taxon>
        <taxon>Perkinsus</taxon>
    </lineage>
</organism>
<comment type="caution">
    <text evidence="8">The sequence shown here is derived from an EMBL/GenBank/DDBJ whole genome shotgun (WGS) entry which is preliminary data.</text>
</comment>
<feature type="transmembrane region" description="Helical" evidence="7">
    <location>
        <begin position="177"/>
        <end position="196"/>
    </location>
</feature>
<feature type="transmembrane region" description="Helical" evidence="7">
    <location>
        <begin position="298"/>
        <end position="316"/>
    </location>
</feature>
<evidence type="ECO:0000313" key="8">
    <source>
        <dbReference type="EMBL" id="KAF4656820.1"/>
    </source>
</evidence>
<feature type="transmembrane region" description="Helical" evidence="7">
    <location>
        <begin position="243"/>
        <end position="268"/>
    </location>
</feature>
<keyword evidence="4 7" id="KW-0812">Transmembrane</keyword>
<evidence type="ECO:0000256" key="7">
    <source>
        <dbReference type="SAM" id="Phobius"/>
    </source>
</evidence>
<feature type="transmembrane region" description="Helical" evidence="7">
    <location>
        <begin position="202"/>
        <end position="222"/>
    </location>
</feature>
<comment type="subcellular location">
    <subcellularLocation>
        <location evidence="1">Membrane</location>
        <topology evidence="1">Multi-pass membrane protein</topology>
    </subcellularLocation>
</comment>
<dbReference type="Proteomes" id="UP000570595">
    <property type="component" value="Unassembled WGS sequence"/>
</dbReference>
<feature type="transmembrane region" description="Helical" evidence="7">
    <location>
        <begin position="352"/>
        <end position="369"/>
    </location>
</feature>
<dbReference type="AlphaFoldDB" id="A0A7J6LCU8"/>
<dbReference type="PANTHER" id="PTHR31326:SF1">
    <property type="entry name" value="PROTEIN CLT2, CHLOROPLASTIC"/>
    <property type="match status" value="1"/>
</dbReference>
<evidence type="ECO:0000256" key="3">
    <source>
        <dbReference type="ARBA" id="ARBA00022448"/>
    </source>
</evidence>
<evidence type="ECO:0000256" key="6">
    <source>
        <dbReference type="ARBA" id="ARBA00023136"/>
    </source>
</evidence>
<dbReference type="GO" id="GO:0016020">
    <property type="term" value="C:membrane"/>
    <property type="evidence" value="ECO:0007669"/>
    <property type="project" value="UniProtKB-SubCell"/>
</dbReference>
<feature type="transmembrane region" description="Helical" evidence="7">
    <location>
        <begin position="142"/>
        <end position="170"/>
    </location>
</feature>
<dbReference type="InterPro" id="IPR013936">
    <property type="entry name" value="CRT-like"/>
</dbReference>
<evidence type="ECO:0000256" key="4">
    <source>
        <dbReference type="ARBA" id="ARBA00022692"/>
    </source>
</evidence>
<dbReference type="OrthoDB" id="416555at2759"/>
<keyword evidence="6 7" id="KW-0472">Membrane</keyword>
<keyword evidence="3" id="KW-0813">Transport</keyword>
<sequence>MPSSETDAMTAEKEEVIYEKPRQPVWLVPVLIVLLVVLGTTNAITGKIRAETLGEYSGLVTNIIGQVVYFLSYWSILGGERLCGRVSREELDWVWKPRPASLVDPGVTGVRKIWQRLPGCKYTFLASISEVLGDNLMFLTQAYISIVVFSLLQQAMVPFTLLWSLIFLAVRYTLQELFGVAIVVGMAVGSVVMAGSDGASSSIGMSIVCLMSTMFQALAFVIKERMFRDYTRYATRKGYVNTTLDAFAVSSSNHTFGVFWVVPIAILVEVARTGQDPAQRLSDGFHALATNSYAPEAFAVYMVINVLFNITIYLLVSYGSSLLTFISYKLTVPLAAIFSLISWPIIRATKVTWFEWMALGFILCGIVIFRHGNVKREQLEEDSKRVGSGDLLPLKESGVGNALRCWGQGDAMENANSDIQDALHRAEDAADATFLVKPALKSSRLLVVHNDAVARGVAHIKQAMKALSPYVPQPDQAKNHITVVSEGNLTVCTLATRMRTSNDHGEATIDDVHAFLWGRWALNSLTYTNAPLMKEGRKTFVKKGIHGATYSSKKAEELTFLVRNGDGGYALKLALDDVHAFLWIFAFAVLPGGEDSPSKRRTQWLVTKLFL</sequence>
<comment type="similarity">
    <text evidence="2">Belongs to the CRT-like transporter family.</text>
</comment>
<dbReference type="Pfam" id="PF08627">
    <property type="entry name" value="CRT-like"/>
    <property type="match status" value="1"/>
</dbReference>
<evidence type="ECO:0000313" key="9">
    <source>
        <dbReference type="Proteomes" id="UP000570595"/>
    </source>
</evidence>
<feature type="transmembrane region" description="Helical" evidence="7">
    <location>
        <begin position="56"/>
        <end position="76"/>
    </location>
</feature>
<gene>
    <name evidence="8" type="ORF">FOZ61_006647</name>
</gene>
<dbReference type="PANTHER" id="PTHR31326">
    <property type="entry name" value="PROTEIN CLT2, CHLOROPLASTIC"/>
    <property type="match status" value="1"/>
</dbReference>
<reference evidence="8 9" key="1">
    <citation type="submission" date="2020-04" db="EMBL/GenBank/DDBJ databases">
        <title>Perkinsus olseni comparative genomics.</title>
        <authorList>
            <person name="Bogema D.R."/>
        </authorList>
    </citation>
    <scope>NUCLEOTIDE SEQUENCE [LARGE SCALE GENOMIC DNA]</scope>
    <source>
        <strain evidence="8">ATCC PRA-179</strain>
    </source>
</reference>